<dbReference type="OrthoDB" id="4629920at2"/>
<organism evidence="1 2">
    <name type="scientific">Mycolicibacterium brumae</name>
    <dbReference type="NCBI Taxonomy" id="85968"/>
    <lineage>
        <taxon>Bacteria</taxon>
        <taxon>Bacillati</taxon>
        <taxon>Actinomycetota</taxon>
        <taxon>Actinomycetes</taxon>
        <taxon>Mycobacteriales</taxon>
        <taxon>Mycobacteriaceae</taxon>
        <taxon>Mycolicibacterium</taxon>
    </lineage>
</organism>
<evidence type="ECO:0000313" key="2">
    <source>
        <dbReference type="Proteomes" id="UP000230551"/>
    </source>
</evidence>
<comment type="caution">
    <text evidence="1">The sequence shown here is derived from an EMBL/GenBank/DDBJ whole genome shotgun (WGS) entry which is preliminary data.</text>
</comment>
<dbReference type="AlphaFoldDB" id="A0A2G5PCZ1"/>
<accession>A0A2G5PCZ1</accession>
<reference evidence="1 2" key="1">
    <citation type="journal article" date="2017" name="Infect. Genet. Evol.">
        <title>The new phylogeny of the genus Mycobacterium: The old and the news.</title>
        <authorList>
            <person name="Tortoli E."/>
            <person name="Fedrizzi T."/>
            <person name="Meehan C.J."/>
            <person name="Trovato A."/>
            <person name="Grottola A."/>
            <person name="Giacobazzi E."/>
            <person name="Serpini G.F."/>
            <person name="Tagliazucchi S."/>
            <person name="Fabio A."/>
            <person name="Bettua C."/>
            <person name="Bertorelli R."/>
            <person name="Frascaro F."/>
            <person name="De Sanctis V."/>
            <person name="Pecorari M."/>
            <person name="Jousson O."/>
            <person name="Segata N."/>
            <person name="Cirillo D.M."/>
        </authorList>
    </citation>
    <scope>NUCLEOTIDE SEQUENCE [LARGE SCALE GENOMIC DNA]</scope>
    <source>
        <strain evidence="1 2">CIP1034565</strain>
    </source>
</reference>
<keyword evidence="2" id="KW-1185">Reference proteome</keyword>
<gene>
    <name evidence="1" type="ORF">CQY22_007170</name>
</gene>
<dbReference type="STRING" id="85968.GCA_900073015_00051"/>
<dbReference type="EMBL" id="PDCN02000006">
    <property type="protein sequence ID" value="PIB76209.1"/>
    <property type="molecule type" value="Genomic_DNA"/>
</dbReference>
<protein>
    <submittedName>
        <fullName evidence="1">Uncharacterized protein</fullName>
    </submittedName>
</protein>
<sequence length="74" mass="7998">MLDRRLNLFSYAGGAITALDQVHFERRAQLTSTTAKLVAVTPGGRKVIKRGYRLDGGIGKVDELLNAVARGGQE</sequence>
<name>A0A2G5PCZ1_9MYCO</name>
<evidence type="ECO:0000313" key="1">
    <source>
        <dbReference type="EMBL" id="PIB76209.1"/>
    </source>
</evidence>
<dbReference type="Proteomes" id="UP000230551">
    <property type="component" value="Unassembled WGS sequence"/>
</dbReference>
<proteinExistence type="predicted"/>